<protein>
    <submittedName>
        <fullName evidence="2">Aminoglycoside phosphotransferase family protein</fullName>
    </submittedName>
</protein>
<evidence type="ECO:0000259" key="1">
    <source>
        <dbReference type="Pfam" id="PF01636"/>
    </source>
</evidence>
<reference evidence="2" key="1">
    <citation type="submission" date="2020-10" db="EMBL/GenBank/DDBJ databases">
        <authorList>
            <person name="Gilroy R."/>
        </authorList>
    </citation>
    <scope>NUCLEOTIDE SEQUENCE</scope>
    <source>
        <strain evidence="2">4920</strain>
    </source>
</reference>
<dbReference type="PANTHER" id="PTHR21064:SF5">
    <property type="entry name" value="SLR1880 PROTEIN"/>
    <property type="match status" value="1"/>
</dbReference>
<dbReference type="SUPFAM" id="SSF56112">
    <property type="entry name" value="Protein kinase-like (PK-like)"/>
    <property type="match status" value="1"/>
</dbReference>
<dbReference type="Gene3D" id="3.90.1200.10">
    <property type="match status" value="1"/>
</dbReference>
<dbReference type="PANTHER" id="PTHR21064">
    <property type="entry name" value="AMINOGLYCOSIDE PHOSPHOTRANSFERASE DOMAIN-CONTAINING PROTEIN-RELATED"/>
    <property type="match status" value="1"/>
</dbReference>
<name>A0A9D1NIP9_9FIRM</name>
<dbReference type="InterPro" id="IPR011009">
    <property type="entry name" value="Kinase-like_dom_sf"/>
</dbReference>
<dbReference type="Proteomes" id="UP000886743">
    <property type="component" value="Unassembled WGS sequence"/>
</dbReference>
<comment type="caution">
    <text evidence="2">The sequence shown here is derived from an EMBL/GenBank/DDBJ whole genome shotgun (WGS) entry which is preliminary data.</text>
</comment>
<dbReference type="AlphaFoldDB" id="A0A9D1NIP9"/>
<sequence>MIKSQSGVGGVKMPKYDLNQIAAQFHTYREISPHGDGHINDTYLARASESFILQRINREVFHDPEQVMHNIVLVTEHLRQKLAKQGNTDPRAALRVIPTLDGKPFYRTEEGDYFRMYTFIDHARSYSEKPSPAIFYNAARGFGRFFSLLSDFDPSRLYETIAHFHDTPARYRALMDAAERDQLGRAAQVREELSFVRARQSDTAVVTRLLGTPDLPLRVTHNDTKLNNIMLDDQTGEPVCVIDLDTVMPGSILYDFGDSIRFGASSAAEDEPDLDKVYCDLTLYESFTKGFLEETAAFLTPTEKQLLPFSARLLTLECAMRFLTDYLEGDTYFKTSRAGQNLDRARTQLKLVKDMEEKAEQMEQITIKYLSPQDKSTFSCA</sequence>
<organism evidence="2 3">
    <name type="scientific">Candidatus Aphodoplasma excrementigallinarum</name>
    <dbReference type="NCBI Taxonomy" id="2840673"/>
    <lineage>
        <taxon>Bacteria</taxon>
        <taxon>Bacillati</taxon>
        <taxon>Bacillota</taxon>
        <taxon>Clostridia</taxon>
        <taxon>Eubacteriales</taxon>
        <taxon>Candidatus Aphodoplasma</taxon>
    </lineage>
</organism>
<dbReference type="EMBL" id="DVOF01000186">
    <property type="protein sequence ID" value="HIV03183.1"/>
    <property type="molecule type" value="Genomic_DNA"/>
</dbReference>
<evidence type="ECO:0000313" key="3">
    <source>
        <dbReference type="Proteomes" id="UP000886743"/>
    </source>
</evidence>
<proteinExistence type="predicted"/>
<accession>A0A9D1NIP9</accession>
<feature type="domain" description="Aminoglycoside phosphotransferase" evidence="1">
    <location>
        <begin position="30"/>
        <end position="271"/>
    </location>
</feature>
<reference evidence="2" key="2">
    <citation type="journal article" date="2021" name="PeerJ">
        <title>Extensive microbial diversity within the chicken gut microbiome revealed by metagenomics and culture.</title>
        <authorList>
            <person name="Gilroy R."/>
            <person name="Ravi A."/>
            <person name="Getino M."/>
            <person name="Pursley I."/>
            <person name="Horton D.L."/>
            <person name="Alikhan N.F."/>
            <person name="Baker D."/>
            <person name="Gharbi K."/>
            <person name="Hall N."/>
            <person name="Watson M."/>
            <person name="Adriaenssens E.M."/>
            <person name="Foster-Nyarko E."/>
            <person name="Jarju S."/>
            <person name="Secka A."/>
            <person name="Antonio M."/>
            <person name="Oren A."/>
            <person name="Chaudhuri R.R."/>
            <person name="La Ragione R."/>
            <person name="Hildebrand F."/>
            <person name="Pallen M.J."/>
        </authorList>
    </citation>
    <scope>NUCLEOTIDE SEQUENCE</scope>
    <source>
        <strain evidence="2">4920</strain>
    </source>
</reference>
<gene>
    <name evidence="2" type="ORF">IAC74_06370</name>
</gene>
<dbReference type="InterPro" id="IPR002575">
    <property type="entry name" value="Aminoglycoside_PTrfase"/>
</dbReference>
<dbReference type="InterPro" id="IPR050249">
    <property type="entry name" value="Pseudomonas-type_ThrB"/>
</dbReference>
<evidence type="ECO:0000313" key="2">
    <source>
        <dbReference type="EMBL" id="HIV03183.1"/>
    </source>
</evidence>
<dbReference type="Pfam" id="PF01636">
    <property type="entry name" value="APH"/>
    <property type="match status" value="1"/>
</dbReference>